<dbReference type="KEGG" id="ffu:CLAFUR5_09994"/>
<dbReference type="PROSITE" id="PS50181">
    <property type="entry name" value="FBOX"/>
    <property type="match status" value="1"/>
</dbReference>
<proteinExistence type="predicted"/>
<dbReference type="Gene3D" id="1.20.1280.50">
    <property type="match status" value="1"/>
</dbReference>
<keyword evidence="3" id="KW-1185">Reference proteome</keyword>
<dbReference type="GeneID" id="71989872"/>
<sequence>MLCLLRQCQEHFFDHAHQPPDHVSSRHTSMEQVQKLAKTQNETDRLALLHQLVDQLNSKERHALARIISVKNDRLAALPVELVIQILSNLDFLYTWKLQLVCQQWRDILSSEQIVDAALKRWDTHRPEDRVKSSPTVEASKDILRRLQSWRLGRPFTRCAKHIDIRDTGGDHPHRYQASRTSALSGHYFAYFEISPRSDQAVVVLNLVTGTRTRYHGTAREPILRFALSNDIIAYTNFHGKLYTCKHDDIQLGSVQLSSAIYQAFSAERDIVGIVMQARSSRPATVILYNCSNCTMRNFEIEPVKVPAEALPDLAFDPGCSIRTLLISVDARTVDIFGQQDLTTDESGKSQNVYVEHRRYAFDGKYLSSSSWRRTGTRAKAPWPYDYDRFELTDLHHTGIGGHYVFRSPVQQSADQLPSLSTRTPPRQMLLCFDAEAARLKEYALPIDYQQSRGQGHDDGGRANRSRPMLWKNLEIRAAESLYFSTMSDTDRHRIQNRLQLRSRGNERQSQVLVNESFVVATSWLSQAKEWHADIFCFEENLDWAVHGSEVIPTNFWNAAPSTNETGHGE</sequence>
<dbReference type="AlphaFoldDB" id="A0A9Q8PDI8"/>
<name>A0A9Q8PDI8_PASFU</name>
<evidence type="ECO:0000313" key="2">
    <source>
        <dbReference type="EMBL" id="UJO20422.1"/>
    </source>
</evidence>
<dbReference type="Proteomes" id="UP000756132">
    <property type="component" value="Chromosome 7"/>
</dbReference>
<reference evidence="2" key="1">
    <citation type="submission" date="2021-12" db="EMBL/GenBank/DDBJ databases">
        <authorList>
            <person name="Zaccaron A."/>
            <person name="Stergiopoulos I."/>
        </authorList>
    </citation>
    <scope>NUCLEOTIDE SEQUENCE</scope>
    <source>
        <strain evidence="2">Race5_Kim</strain>
    </source>
</reference>
<dbReference type="InterPro" id="IPR001810">
    <property type="entry name" value="F-box_dom"/>
</dbReference>
<accession>A0A9Q8PDI8</accession>
<protein>
    <recommendedName>
        <fullName evidence="1">F-box domain-containing protein</fullName>
    </recommendedName>
</protein>
<organism evidence="2 3">
    <name type="scientific">Passalora fulva</name>
    <name type="common">Tomato leaf mold</name>
    <name type="synonym">Cladosporium fulvum</name>
    <dbReference type="NCBI Taxonomy" id="5499"/>
    <lineage>
        <taxon>Eukaryota</taxon>
        <taxon>Fungi</taxon>
        <taxon>Dikarya</taxon>
        <taxon>Ascomycota</taxon>
        <taxon>Pezizomycotina</taxon>
        <taxon>Dothideomycetes</taxon>
        <taxon>Dothideomycetidae</taxon>
        <taxon>Mycosphaerellales</taxon>
        <taxon>Mycosphaerellaceae</taxon>
        <taxon>Fulvia</taxon>
    </lineage>
</organism>
<dbReference type="SMART" id="SM00256">
    <property type="entry name" value="FBOX"/>
    <property type="match status" value="1"/>
</dbReference>
<dbReference type="SUPFAM" id="SSF81383">
    <property type="entry name" value="F-box domain"/>
    <property type="match status" value="1"/>
</dbReference>
<evidence type="ECO:0000259" key="1">
    <source>
        <dbReference type="PROSITE" id="PS50181"/>
    </source>
</evidence>
<dbReference type="RefSeq" id="XP_047764788.1">
    <property type="nucleotide sequence ID" value="XM_047909142.1"/>
</dbReference>
<reference evidence="2" key="2">
    <citation type="journal article" date="2022" name="Microb. Genom.">
        <title>A chromosome-scale genome assembly of the tomato pathogen Cladosporium fulvum reveals a compartmentalized genome architecture and the presence of a dispensable chromosome.</title>
        <authorList>
            <person name="Zaccaron A.Z."/>
            <person name="Chen L.H."/>
            <person name="Samaras A."/>
            <person name="Stergiopoulos I."/>
        </authorList>
    </citation>
    <scope>NUCLEOTIDE SEQUENCE</scope>
    <source>
        <strain evidence="2">Race5_Kim</strain>
    </source>
</reference>
<dbReference type="OrthoDB" id="3919924at2759"/>
<dbReference type="Pfam" id="PF00646">
    <property type="entry name" value="F-box"/>
    <property type="match status" value="1"/>
</dbReference>
<dbReference type="EMBL" id="CP090169">
    <property type="protein sequence ID" value="UJO20422.1"/>
    <property type="molecule type" value="Genomic_DNA"/>
</dbReference>
<gene>
    <name evidence="2" type="ORF">CLAFUR5_09994</name>
</gene>
<evidence type="ECO:0000313" key="3">
    <source>
        <dbReference type="Proteomes" id="UP000756132"/>
    </source>
</evidence>
<feature type="domain" description="F-box" evidence="1">
    <location>
        <begin position="72"/>
        <end position="122"/>
    </location>
</feature>
<dbReference type="InterPro" id="IPR036047">
    <property type="entry name" value="F-box-like_dom_sf"/>
</dbReference>